<name>A0A840VFP8_9BACT</name>
<protein>
    <submittedName>
        <fullName evidence="1">Uncharacterized protein</fullName>
    </submittedName>
</protein>
<dbReference type="RefSeq" id="WP_221285171.1">
    <property type="nucleotide sequence ID" value="NZ_JACHFD010000014.1"/>
</dbReference>
<dbReference type="EMBL" id="JACHFD010000014">
    <property type="protein sequence ID" value="MBB5352640.1"/>
    <property type="molecule type" value="Genomic_DNA"/>
</dbReference>
<reference evidence="1 2" key="1">
    <citation type="submission" date="2020-08" db="EMBL/GenBank/DDBJ databases">
        <title>Genomic Encyclopedia of Type Strains, Phase IV (KMG-IV): sequencing the most valuable type-strain genomes for metagenomic binning, comparative biology and taxonomic classification.</title>
        <authorList>
            <person name="Goeker M."/>
        </authorList>
    </citation>
    <scope>NUCLEOTIDE SEQUENCE [LARGE SCALE GENOMIC DNA]</scope>
    <source>
        <strain evidence="1 2">YC6886</strain>
    </source>
</reference>
<accession>A0A840VFP8</accession>
<comment type="caution">
    <text evidence="1">The sequence shown here is derived from an EMBL/GenBank/DDBJ whole genome shotgun (WGS) entry which is preliminary data.</text>
</comment>
<dbReference type="Proteomes" id="UP000557717">
    <property type="component" value="Unassembled WGS sequence"/>
</dbReference>
<gene>
    <name evidence="1" type="ORF">HNR46_002888</name>
</gene>
<sequence length="402" mass="44169">MRSHCRYASGLVAGFLLLLVAFFAANTRIDPLWVTPSPWTDPGFAPYKQIYRSLRTAKAGMVTAEPWDFAVAGSSRVAAAFDPTEPAWSGHHGINLGLWAGSITENAAMVAYALDHQPSLRRIFVGLDLNDFSSSYDLRSVTGFASSPLNPRNDNLEYDLRKYVGISTFTASIATWNSRRALEPAPFTPQGFWRNPIGGRGFRSMFRSDSAPVALRTAKSRRHTPEVSSVKMAAVRDILAAGRHHQVEITLFLTPDHAATAAIPAILEVQDPFFFTERSALTRLVAEENQAHPDTPPVSLWDFTGFDSANTEAIPAGPTASAHWWIDGIHGSPKLGDLMISRMLQPSSTPSSQDNYGCILLPESLSSREREISLGYATYRSTHARDWEWVSSLVLKDQGGGF</sequence>
<proteinExistence type="predicted"/>
<evidence type="ECO:0000313" key="2">
    <source>
        <dbReference type="Proteomes" id="UP000557717"/>
    </source>
</evidence>
<keyword evidence="2" id="KW-1185">Reference proteome</keyword>
<organism evidence="1 2">
    <name type="scientific">Haloferula luteola</name>
    <dbReference type="NCBI Taxonomy" id="595692"/>
    <lineage>
        <taxon>Bacteria</taxon>
        <taxon>Pseudomonadati</taxon>
        <taxon>Verrucomicrobiota</taxon>
        <taxon>Verrucomicrobiia</taxon>
        <taxon>Verrucomicrobiales</taxon>
        <taxon>Verrucomicrobiaceae</taxon>
        <taxon>Haloferula</taxon>
    </lineage>
</organism>
<evidence type="ECO:0000313" key="1">
    <source>
        <dbReference type="EMBL" id="MBB5352640.1"/>
    </source>
</evidence>
<dbReference type="AlphaFoldDB" id="A0A840VFP8"/>